<comment type="function">
    <text evidence="2 10">Forms oxaloacetate, a four-carbon dicarboxylic acid source for the tricarboxylic acid cycle.</text>
</comment>
<dbReference type="PROSITE" id="PS00781">
    <property type="entry name" value="PEPCASE_1"/>
    <property type="match status" value="1"/>
</dbReference>
<evidence type="ECO:0000256" key="6">
    <source>
        <dbReference type="ARBA" id="ARBA00022842"/>
    </source>
</evidence>
<keyword evidence="7 10" id="KW-0456">Lyase</keyword>
<evidence type="ECO:0000256" key="5">
    <source>
        <dbReference type="ARBA" id="ARBA00022419"/>
    </source>
</evidence>
<dbReference type="EMBL" id="LFJC01000003">
    <property type="protein sequence ID" value="PIT03818.1"/>
    <property type="molecule type" value="Genomic_DNA"/>
</dbReference>
<evidence type="ECO:0000313" key="14">
    <source>
        <dbReference type="EMBL" id="PIT03818.1"/>
    </source>
</evidence>
<dbReference type="HAMAP" id="MF_00595">
    <property type="entry name" value="PEPcase_type1"/>
    <property type="match status" value="1"/>
</dbReference>
<keyword evidence="15" id="KW-1185">Reference proteome</keyword>
<gene>
    <name evidence="10" type="primary">ppc</name>
    <name evidence="14" type="ORF">TSA1_25870</name>
</gene>
<dbReference type="PRINTS" id="PR00150">
    <property type="entry name" value="PEPCARBXLASE"/>
</dbReference>
<dbReference type="Proteomes" id="UP000228930">
    <property type="component" value="Unassembled WGS sequence"/>
</dbReference>
<comment type="caution">
    <text evidence="14">The sequence shown here is derived from an EMBL/GenBank/DDBJ whole genome shotgun (WGS) entry which is preliminary data.</text>
</comment>
<evidence type="ECO:0000256" key="9">
    <source>
        <dbReference type="ARBA" id="ARBA00048995"/>
    </source>
</evidence>
<dbReference type="InterPro" id="IPR015813">
    <property type="entry name" value="Pyrv/PenolPyrv_kinase-like_dom"/>
</dbReference>
<feature type="active site" evidence="10 11">
    <location>
        <position position="168"/>
    </location>
</feature>
<feature type="region of interest" description="Disordered" evidence="13">
    <location>
        <begin position="1"/>
        <end position="25"/>
    </location>
</feature>
<evidence type="ECO:0000256" key="3">
    <source>
        <dbReference type="ARBA" id="ARBA00008346"/>
    </source>
</evidence>
<dbReference type="InterPro" id="IPR033129">
    <property type="entry name" value="PEPCASE_His_AS"/>
</dbReference>
<evidence type="ECO:0000256" key="2">
    <source>
        <dbReference type="ARBA" id="ARBA00003670"/>
    </source>
</evidence>
<keyword evidence="6 10" id="KW-0460">Magnesium</keyword>
<name>A0A2M6UH00_9BRAD</name>
<dbReference type="GO" id="GO:0000287">
    <property type="term" value="F:magnesium ion binding"/>
    <property type="evidence" value="ECO:0007669"/>
    <property type="project" value="UniProtKB-UniRule"/>
</dbReference>
<dbReference type="InterPro" id="IPR021135">
    <property type="entry name" value="PEP_COase"/>
</dbReference>
<dbReference type="GO" id="GO:0006107">
    <property type="term" value="P:oxaloacetate metabolic process"/>
    <property type="evidence" value="ECO:0007669"/>
    <property type="project" value="UniProtKB-UniRule"/>
</dbReference>
<dbReference type="GO" id="GO:0005829">
    <property type="term" value="C:cytosol"/>
    <property type="evidence" value="ECO:0007669"/>
    <property type="project" value="TreeGrafter"/>
</dbReference>
<comment type="similarity">
    <text evidence="3 10">Belongs to the PEPCase type 1 family.</text>
</comment>
<evidence type="ECO:0000313" key="15">
    <source>
        <dbReference type="Proteomes" id="UP000228930"/>
    </source>
</evidence>
<dbReference type="PANTHER" id="PTHR30523">
    <property type="entry name" value="PHOSPHOENOLPYRUVATE CARBOXYLASE"/>
    <property type="match status" value="1"/>
</dbReference>
<reference evidence="14 15" key="1">
    <citation type="submission" date="2015-06" db="EMBL/GenBank/DDBJ databases">
        <title>Comparative genome analysis of nirS-carrying Bradyrhizobium sp. strains.</title>
        <authorList>
            <person name="Ishii S."/>
            <person name="Jang J."/>
            <person name="Nishizawa T."/>
            <person name="Senoo K."/>
        </authorList>
    </citation>
    <scope>NUCLEOTIDE SEQUENCE [LARGE SCALE GENOMIC DNA]</scope>
    <source>
        <strain evidence="14 15">TSA1</strain>
    </source>
</reference>
<comment type="catalytic activity">
    <reaction evidence="9 10">
        <text>oxaloacetate + phosphate = phosphoenolpyruvate + hydrogencarbonate</text>
        <dbReference type="Rhea" id="RHEA:28370"/>
        <dbReference type="ChEBI" id="CHEBI:16452"/>
        <dbReference type="ChEBI" id="CHEBI:17544"/>
        <dbReference type="ChEBI" id="CHEBI:43474"/>
        <dbReference type="ChEBI" id="CHEBI:58702"/>
        <dbReference type="EC" id="4.1.1.31"/>
    </reaction>
</comment>
<dbReference type="EC" id="4.1.1.31" evidence="4 10"/>
<keyword evidence="8 10" id="KW-0120">Carbon dioxide fixation</keyword>
<evidence type="ECO:0000256" key="7">
    <source>
        <dbReference type="ARBA" id="ARBA00023239"/>
    </source>
</evidence>
<dbReference type="PANTHER" id="PTHR30523:SF6">
    <property type="entry name" value="PHOSPHOENOLPYRUVATE CARBOXYLASE"/>
    <property type="match status" value="1"/>
</dbReference>
<evidence type="ECO:0000256" key="8">
    <source>
        <dbReference type="ARBA" id="ARBA00023300"/>
    </source>
</evidence>
<evidence type="ECO:0000256" key="11">
    <source>
        <dbReference type="PROSITE-ProRule" id="PRU10111"/>
    </source>
</evidence>
<dbReference type="PROSITE" id="PS00393">
    <property type="entry name" value="PEPCASE_2"/>
    <property type="match status" value="1"/>
</dbReference>
<accession>A0A2M6UH00</accession>
<comment type="subunit">
    <text evidence="10">Homotetramer.</text>
</comment>
<comment type="cofactor">
    <cofactor evidence="1 10">
        <name>Mg(2+)</name>
        <dbReference type="ChEBI" id="CHEBI:18420"/>
    </cofactor>
</comment>
<dbReference type="RefSeq" id="WP_100178946.1">
    <property type="nucleotide sequence ID" value="NZ_LFJC01000003.1"/>
</dbReference>
<dbReference type="InterPro" id="IPR018129">
    <property type="entry name" value="PEP_COase_Lys_AS"/>
</dbReference>
<dbReference type="GO" id="GO:0015977">
    <property type="term" value="P:carbon fixation"/>
    <property type="evidence" value="ECO:0007669"/>
    <property type="project" value="UniProtKB-UniRule"/>
</dbReference>
<dbReference type="InterPro" id="IPR022805">
    <property type="entry name" value="PEP_COase_bac/pln-type"/>
</dbReference>
<proteinExistence type="inferred from homology"/>
<dbReference type="GO" id="GO:0008964">
    <property type="term" value="F:phosphoenolpyruvate carboxylase activity"/>
    <property type="evidence" value="ECO:0007669"/>
    <property type="project" value="UniProtKB-UniRule"/>
</dbReference>
<dbReference type="SUPFAM" id="SSF51621">
    <property type="entry name" value="Phosphoenolpyruvate/pyruvate domain"/>
    <property type="match status" value="1"/>
</dbReference>
<feature type="compositionally biased region" description="Basic and acidic residues" evidence="13">
    <location>
        <begin position="11"/>
        <end position="25"/>
    </location>
</feature>
<feature type="active site" evidence="10 12">
    <location>
        <position position="598"/>
    </location>
</feature>
<sequence>MSLQTVSSDSPDQRANRPEDAQALEADTRLRDDIRLLGRILGDTVRDQEGEELFDLVERIRQTSIRFHRDEDRLARRELEQILDSMSISETVRIVRAFSYFSHLANIAEDQNNIRQMRARSAGKDTGARGGSGVLAETLAHAKAAGIGPDQLRSFFKSALVSPVLTAHPTEVRRKSTMDREMEVAHLLDRRERVALTAEEADASDEQLRREVLTLWQTNLLRRTKLTVLDEVANGLSFYDYTFLREVPRLVNALEDRLEEGGEQAAGELASFLRMGSWIGGDRDGNPFVTADVMRGTLRLQSSRVMQFYLNELHVLGSELSIAAHLADVSEELRKLAERSPDTSPHRSGEPYRLAVSGIYARLTATAEKLRVEITRRPVGKGEPYGSVKELQADLDVLHRSLISNNARVIARGRLRLLRRAVDCFGFHLARLDIRQNSAVHERTIAELMDAANPGMSYLALGEDARISLLTNELRSPRSLVSPFVKYSDETMGELNVFHAAAEAHAMFGADAIPQCIISMCKGMSDMLEVAVLLKEVGLVHPSGRSAINIVPLFETIEDLQASSVVMDRMLSLHDYRRLVDSRGSVQEVMLGYSDSNKDGGFVTSGWELYKAEINLVEVFERHHVRLRLFHGRGGSVGRGGGPSYDAIIAQPGGAVNGQIRITEQGEIISSKYSNAEVGRNNLEILAAATLEASLLHPRQSAPRREYLTAMDELSNLAFKAYRGLVYETDGFVDYFWASTVINEIATLNIGSRPASRKKTRAIEDLRAIPWVFSWAQCRLMLPGWYGFGSAVEQWIAQHPDKGMPFLKELYREWPFFRMLLSNMDMVLAKSSIAIASRYAELVPDEALREKIFGRIRREWHASIETLLDIMGQDRLLQGNPLLERSVRHRFPYLDPLNHVQVELLKEHRAQNPDEQVLRGIQLTINGISAGLRNTG</sequence>
<dbReference type="Pfam" id="PF00311">
    <property type="entry name" value="PEPcase"/>
    <property type="match status" value="1"/>
</dbReference>
<evidence type="ECO:0000256" key="12">
    <source>
        <dbReference type="PROSITE-ProRule" id="PRU10112"/>
    </source>
</evidence>
<organism evidence="14 15">
    <name type="scientific">Bradyrhizobium nitroreducens</name>
    <dbReference type="NCBI Taxonomy" id="709803"/>
    <lineage>
        <taxon>Bacteria</taxon>
        <taxon>Pseudomonadati</taxon>
        <taxon>Pseudomonadota</taxon>
        <taxon>Alphaproteobacteria</taxon>
        <taxon>Hyphomicrobiales</taxon>
        <taxon>Nitrobacteraceae</taxon>
        <taxon>Bradyrhizobium</taxon>
    </lineage>
</organism>
<protein>
    <recommendedName>
        <fullName evidence="5 10">Phosphoenolpyruvate carboxylase</fullName>
        <shortName evidence="10">PEPC</shortName>
        <shortName evidence="10">PEPCase</shortName>
        <ecNumber evidence="4 10">4.1.1.31</ecNumber>
    </recommendedName>
</protein>
<dbReference type="GO" id="GO:0006099">
    <property type="term" value="P:tricarboxylic acid cycle"/>
    <property type="evidence" value="ECO:0007669"/>
    <property type="project" value="InterPro"/>
</dbReference>
<dbReference type="NCBIfam" id="NF000584">
    <property type="entry name" value="PRK00009.1"/>
    <property type="match status" value="1"/>
</dbReference>
<evidence type="ECO:0000256" key="4">
    <source>
        <dbReference type="ARBA" id="ARBA00012305"/>
    </source>
</evidence>
<dbReference type="Gene3D" id="1.20.1440.90">
    <property type="entry name" value="Phosphoenolpyruvate/pyruvate domain"/>
    <property type="match status" value="1"/>
</dbReference>
<evidence type="ECO:0000256" key="1">
    <source>
        <dbReference type="ARBA" id="ARBA00001946"/>
    </source>
</evidence>
<evidence type="ECO:0000256" key="10">
    <source>
        <dbReference type="HAMAP-Rule" id="MF_00595"/>
    </source>
</evidence>
<dbReference type="AlphaFoldDB" id="A0A2M6UH00"/>
<keyword evidence="14" id="KW-0670">Pyruvate</keyword>
<feature type="compositionally biased region" description="Polar residues" evidence="13">
    <location>
        <begin position="1"/>
        <end position="10"/>
    </location>
</feature>
<evidence type="ECO:0000256" key="13">
    <source>
        <dbReference type="SAM" id="MobiDB-lite"/>
    </source>
</evidence>